<evidence type="ECO:0000313" key="2">
    <source>
        <dbReference type="Proteomes" id="UP001596162"/>
    </source>
</evidence>
<accession>A0ABW0C697</accession>
<sequence length="276" mass="32974">MNIKKLAFTLFTIFIGLHVYSQKEIYMDENMKEIDVLTYSKKCSLQAFKCIQYDLDTLKINKVLPKFHFGKIDPTAYTQIRKLLMRDSKKIIKPNKTLIVKFYDSILPFEKALANYNRHMRIVHDLNLDSTKSINSRHSKLTEKSYIKDRKDFIKRSKKCKKKFEKRFNSEIFYLVDESNGLANTYTNFNWIADNGFFKNNFFKIRSHYSTVFIKPDGEYFLIGTHFPDRSANKLLETDNWSKYKKDWQKTLTTERFKGSGIFQHELYYSHKAHCF</sequence>
<dbReference type="Proteomes" id="UP001596162">
    <property type="component" value="Unassembled WGS sequence"/>
</dbReference>
<keyword evidence="2" id="KW-1185">Reference proteome</keyword>
<protein>
    <submittedName>
        <fullName evidence="1">Uncharacterized protein</fullName>
    </submittedName>
</protein>
<proteinExistence type="predicted"/>
<dbReference type="EMBL" id="JBHSLA010000003">
    <property type="protein sequence ID" value="MFC5195737.1"/>
    <property type="molecule type" value="Genomic_DNA"/>
</dbReference>
<gene>
    <name evidence="1" type="ORF">ACFPH8_10385</name>
</gene>
<organism evidence="1 2">
    <name type="scientific">Bizionia hallyeonensis</name>
    <dbReference type="NCBI Taxonomy" id="1123757"/>
    <lineage>
        <taxon>Bacteria</taxon>
        <taxon>Pseudomonadati</taxon>
        <taxon>Bacteroidota</taxon>
        <taxon>Flavobacteriia</taxon>
        <taxon>Flavobacteriales</taxon>
        <taxon>Flavobacteriaceae</taxon>
        <taxon>Bizionia</taxon>
    </lineage>
</organism>
<name>A0ABW0C697_9FLAO</name>
<reference evidence="2" key="1">
    <citation type="journal article" date="2019" name="Int. J. Syst. Evol. Microbiol.">
        <title>The Global Catalogue of Microorganisms (GCM) 10K type strain sequencing project: providing services to taxonomists for standard genome sequencing and annotation.</title>
        <authorList>
            <consortium name="The Broad Institute Genomics Platform"/>
            <consortium name="The Broad Institute Genome Sequencing Center for Infectious Disease"/>
            <person name="Wu L."/>
            <person name="Ma J."/>
        </authorList>
    </citation>
    <scope>NUCLEOTIDE SEQUENCE [LARGE SCALE GENOMIC DNA]</scope>
    <source>
        <strain evidence="2">JCM 17978</strain>
    </source>
</reference>
<dbReference type="RefSeq" id="WP_376860719.1">
    <property type="nucleotide sequence ID" value="NZ_JBHSLA010000003.1"/>
</dbReference>
<evidence type="ECO:0000313" key="1">
    <source>
        <dbReference type="EMBL" id="MFC5195737.1"/>
    </source>
</evidence>
<comment type="caution">
    <text evidence="1">The sequence shown here is derived from an EMBL/GenBank/DDBJ whole genome shotgun (WGS) entry which is preliminary data.</text>
</comment>